<dbReference type="RefSeq" id="WP_094544671.1">
    <property type="nucleotide sequence ID" value="NZ_JBHEEM010000002.1"/>
</dbReference>
<dbReference type="AlphaFoldDB" id="A0A256G361"/>
<dbReference type="SUPFAM" id="SSF48498">
    <property type="entry name" value="Tetracyclin repressor-like, C-terminal domain"/>
    <property type="match status" value="1"/>
</dbReference>
<protein>
    <submittedName>
        <fullName evidence="5">Bacterial regulatory, tetR family protein</fullName>
    </submittedName>
</protein>
<organism evidence="5 6">
    <name type="scientific">Brucella pseudogrignonensis</name>
    <dbReference type="NCBI Taxonomy" id="419475"/>
    <lineage>
        <taxon>Bacteria</taxon>
        <taxon>Pseudomonadati</taxon>
        <taxon>Pseudomonadota</taxon>
        <taxon>Alphaproteobacteria</taxon>
        <taxon>Hyphomicrobiales</taxon>
        <taxon>Brucellaceae</taxon>
        <taxon>Brucella/Ochrobactrum group</taxon>
        <taxon>Brucella</taxon>
    </lineage>
</organism>
<dbReference type="PANTHER" id="PTHR47506">
    <property type="entry name" value="TRANSCRIPTIONAL REGULATORY PROTEIN"/>
    <property type="match status" value="1"/>
</dbReference>
<dbReference type="Gene3D" id="1.10.357.10">
    <property type="entry name" value="Tetracycline Repressor, domain 2"/>
    <property type="match status" value="1"/>
</dbReference>
<evidence type="ECO:0000256" key="3">
    <source>
        <dbReference type="ARBA" id="ARBA00023163"/>
    </source>
</evidence>
<evidence type="ECO:0000313" key="6">
    <source>
        <dbReference type="Proteomes" id="UP000216188"/>
    </source>
</evidence>
<comment type="caution">
    <text evidence="5">The sequence shown here is derived from an EMBL/GenBank/DDBJ whole genome shotgun (WGS) entry which is preliminary data.</text>
</comment>
<sequence length="197" mass="21121">MPAPRGRPRSFDRDDALRRVMEVFWAKGYEGAQLIDLTAAIGVTPPSFYAAFGSKEAAFREAVELYKATTGAVFMDALDGDGTARDAIHAMLMASIDVAVTAPNSAGCMLITGAMGCQPDSDPLSRLLIGIRRDNIARIEGRLERGREAGDVAPDANIPVLARFYGGMMQAISMQARDGATRRELEALIEPAMVALT</sequence>
<dbReference type="InterPro" id="IPR001647">
    <property type="entry name" value="HTH_TetR"/>
</dbReference>
<keyword evidence="3" id="KW-0804">Transcription</keyword>
<dbReference type="EMBL" id="NNRM01000047">
    <property type="protein sequence ID" value="OYR21522.1"/>
    <property type="molecule type" value="Genomic_DNA"/>
</dbReference>
<dbReference type="Pfam" id="PF00440">
    <property type="entry name" value="TetR_N"/>
    <property type="match status" value="1"/>
</dbReference>
<dbReference type="PANTHER" id="PTHR47506:SF1">
    <property type="entry name" value="HTH-TYPE TRANSCRIPTIONAL REGULATOR YJDC"/>
    <property type="match status" value="1"/>
</dbReference>
<dbReference type="InterPro" id="IPR036271">
    <property type="entry name" value="Tet_transcr_reg_TetR-rel_C_sf"/>
</dbReference>
<gene>
    <name evidence="5" type="ORF">CEV34_4913</name>
</gene>
<evidence type="ECO:0000256" key="1">
    <source>
        <dbReference type="ARBA" id="ARBA00023015"/>
    </source>
</evidence>
<keyword evidence="1" id="KW-0805">Transcription regulation</keyword>
<keyword evidence="2" id="KW-0238">DNA-binding</keyword>
<dbReference type="InterPro" id="IPR009057">
    <property type="entry name" value="Homeodomain-like_sf"/>
</dbReference>
<dbReference type="GO" id="GO:0003677">
    <property type="term" value="F:DNA binding"/>
    <property type="evidence" value="ECO:0007669"/>
    <property type="project" value="UniProtKB-KW"/>
</dbReference>
<evidence type="ECO:0000256" key="2">
    <source>
        <dbReference type="ARBA" id="ARBA00023125"/>
    </source>
</evidence>
<name>A0A256G361_9HYPH</name>
<keyword evidence="6" id="KW-1185">Reference proteome</keyword>
<dbReference type="SUPFAM" id="SSF46689">
    <property type="entry name" value="Homeodomain-like"/>
    <property type="match status" value="1"/>
</dbReference>
<reference evidence="5 6" key="1">
    <citation type="submission" date="2017-07" db="EMBL/GenBank/DDBJ databases">
        <title>Phylogenetic study on the rhizospheric bacterium Ochrobactrum sp. A44.</title>
        <authorList>
            <person name="Krzyzanowska D.M."/>
            <person name="Ossowicki A."/>
            <person name="Rajewska M."/>
            <person name="Maciag T."/>
            <person name="Kaczynski Z."/>
            <person name="Czerwicka M."/>
            <person name="Jafra S."/>
        </authorList>
    </citation>
    <scope>NUCLEOTIDE SEQUENCE [LARGE SCALE GENOMIC DNA]</scope>
    <source>
        <strain evidence="5 6">CCUG 30717</strain>
    </source>
</reference>
<feature type="domain" description="HTH tetR-type" evidence="4">
    <location>
        <begin position="21"/>
        <end position="61"/>
    </location>
</feature>
<proteinExistence type="predicted"/>
<dbReference type="Gene3D" id="1.10.10.60">
    <property type="entry name" value="Homeodomain-like"/>
    <property type="match status" value="1"/>
</dbReference>
<dbReference type="Proteomes" id="UP000216188">
    <property type="component" value="Unassembled WGS sequence"/>
</dbReference>
<evidence type="ECO:0000313" key="5">
    <source>
        <dbReference type="EMBL" id="OYR21522.1"/>
    </source>
</evidence>
<evidence type="ECO:0000259" key="4">
    <source>
        <dbReference type="Pfam" id="PF00440"/>
    </source>
</evidence>
<accession>A0A256G361</accession>